<dbReference type="Pfam" id="PF05721">
    <property type="entry name" value="PhyH"/>
    <property type="match status" value="1"/>
</dbReference>
<accession>A0A6C2VAV8</accession>
<dbReference type="SUPFAM" id="SSF51197">
    <property type="entry name" value="Clavaminate synthase-like"/>
    <property type="match status" value="1"/>
</dbReference>
<evidence type="ECO:0000313" key="1">
    <source>
        <dbReference type="EMBL" id="SXD86953.1"/>
    </source>
</evidence>
<keyword evidence="4" id="KW-1185">Reference proteome</keyword>
<protein>
    <submittedName>
        <fullName evidence="2">Ectoine hydroxylase</fullName>
    </submittedName>
    <submittedName>
        <fullName evidence="1">Phytanoyl-CoA dioxygenase (PhyH) family protein</fullName>
    </submittedName>
</protein>
<name>A0A223UCP3_9ENTR</name>
<dbReference type="InterPro" id="IPR008775">
    <property type="entry name" value="Phytyl_CoA_dOase-like"/>
</dbReference>
<dbReference type="KEGG" id="kqv:B8P98_15330"/>
<keyword evidence="1" id="KW-0223">Dioxygenase</keyword>
<dbReference type="EMBL" id="UJYZ02000005">
    <property type="protein sequence ID" value="VVJ64531.1"/>
    <property type="molecule type" value="Genomic_DNA"/>
</dbReference>
<gene>
    <name evidence="2" type="ORF">SAMEA3538468_01745</name>
    <name evidence="1" type="ORF">SAMEA3538780_00553</name>
</gene>
<dbReference type="RefSeq" id="WP_023279974.1">
    <property type="nucleotide sequence ID" value="NZ_CAAHGR010000001.1"/>
</dbReference>
<dbReference type="EMBL" id="UJZG01000001">
    <property type="protein sequence ID" value="SXD86953.1"/>
    <property type="molecule type" value="Genomic_DNA"/>
</dbReference>
<dbReference type="Proteomes" id="UP000257712">
    <property type="component" value="Unassembled WGS sequence"/>
</dbReference>
<dbReference type="GO" id="GO:0005506">
    <property type="term" value="F:iron ion binding"/>
    <property type="evidence" value="ECO:0007669"/>
    <property type="project" value="UniProtKB-ARBA"/>
</dbReference>
<sequence length="290" mass="31804">MIAQWQIDQFHQQGFLVVEGVLSATEIAALQSDFDGWVEESRGHATVWGETLDGRPRFDIERDHAPDHPSLRRVASPTEISEAYRYTALNSRMATIAAQLIGGSGTRFHHSKINSKLPHTATEVKWHQDFLFTPHSNDDIITALLMVSEVTPENGPLNVVPGSHQGPLWSHWQEGRFTGAVDDDVVTAHCQQPQACFGPAGSVCFMHTRLLHASSPNETALPRTLFISVYAAEDALPYGENPLPSRHAGQLVAGEESGLVRSTGNQLRLPQKPRGASFFVQQAGADRASM</sequence>
<comment type="caution">
    <text evidence="1">The sequence shown here is derived from an EMBL/GenBank/DDBJ whole genome shotgun (WGS) entry which is preliminary data.</text>
</comment>
<proteinExistence type="predicted"/>
<keyword evidence="1" id="KW-0560">Oxidoreductase</keyword>
<dbReference type="GO" id="GO:0016706">
    <property type="term" value="F:2-oxoglutarate-dependent dioxygenase activity"/>
    <property type="evidence" value="ECO:0007669"/>
    <property type="project" value="UniProtKB-ARBA"/>
</dbReference>
<dbReference type="Proteomes" id="UP000259400">
    <property type="component" value="Unassembled WGS sequence"/>
</dbReference>
<evidence type="ECO:0000313" key="4">
    <source>
        <dbReference type="Proteomes" id="UP000259400"/>
    </source>
</evidence>
<dbReference type="AlphaFoldDB" id="A0A223UCP3"/>
<evidence type="ECO:0000313" key="3">
    <source>
        <dbReference type="Proteomes" id="UP000257712"/>
    </source>
</evidence>
<reference evidence="1 3" key="1">
    <citation type="submission" date="2018-08" db="EMBL/GenBank/DDBJ databases">
        <authorList>
            <consortium name="Pathogen Informatics"/>
        </authorList>
    </citation>
    <scope>NUCLEOTIDE SEQUENCE [LARGE SCALE GENOMIC DNA]</scope>
    <source>
        <strain evidence="2 4">EuSCAPE_IL010</strain>
        <strain evidence="1 3">EuSCAPE_IT371</strain>
    </source>
</reference>
<organism evidence="1 3">
    <name type="scientific">Klebsiella quasivariicola</name>
    <dbReference type="NCBI Taxonomy" id="2026240"/>
    <lineage>
        <taxon>Bacteria</taxon>
        <taxon>Pseudomonadati</taxon>
        <taxon>Pseudomonadota</taxon>
        <taxon>Gammaproteobacteria</taxon>
        <taxon>Enterobacterales</taxon>
        <taxon>Enterobacteriaceae</taxon>
        <taxon>Klebsiella/Raoultella group</taxon>
        <taxon>Klebsiella</taxon>
        <taxon>Klebsiella pneumoniae complex</taxon>
    </lineage>
</organism>
<dbReference type="PANTHER" id="PTHR20883">
    <property type="entry name" value="PHYTANOYL-COA DIOXYGENASE DOMAIN CONTAINING 1"/>
    <property type="match status" value="1"/>
</dbReference>
<dbReference type="Gene3D" id="2.60.120.620">
    <property type="entry name" value="q2cbj1_9rhob like domain"/>
    <property type="match status" value="1"/>
</dbReference>
<dbReference type="PANTHER" id="PTHR20883:SF46">
    <property type="entry name" value="PHYTANOYL-COA HYDROXYLASE"/>
    <property type="match status" value="1"/>
</dbReference>
<evidence type="ECO:0000313" key="2">
    <source>
        <dbReference type="EMBL" id="VVJ64531.1"/>
    </source>
</evidence>
<accession>A0A223UCP3</accession>